<comment type="similarity">
    <text evidence="1">Belongs to the bacterial solute-binding protein 5 family.</text>
</comment>
<dbReference type="Pfam" id="PF00496">
    <property type="entry name" value="SBP_bac_5"/>
    <property type="match status" value="1"/>
</dbReference>
<organism evidence="6 7">
    <name type="scientific">Desulfurococcus mucosus (strain ATCC 35584 / DSM 2162 / JCM 9187 / O7/1)</name>
    <dbReference type="NCBI Taxonomy" id="765177"/>
    <lineage>
        <taxon>Archaea</taxon>
        <taxon>Thermoproteota</taxon>
        <taxon>Thermoprotei</taxon>
        <taxon>Desulfurococcales</taxon>
        <taxon>Desulfurococcaceae</taxon>
        <taxon>Desulfurococcus</taxon>
    </lineage>
</organism>
<dbReference type="SUPFAM" id="SSF53850">
    <property type="entry name" value="Periplasmic binding protein-like II"/>
    <property type="match status" value="1"/>
</dbReference>
<keyword evidence="3" id="KW-0732">Signal</keyword>
<reference evidence="7" key="1">
    <citation type="submission" date="2010-11" db="EMBL/GenBank/DDBJ databases">
        <title>The complete genome of Desulfurococcus mucosus DSM 2162.</title>
        <authorList>
            <consortium name="US DOE Joint Genome Institute (JGI-PGF)"/>
            <person name="Lucas S."/>
            <person name="Copeland A."/>
            <person name="Lapidus A."/>
            <person name="Bruce D."/>
            <person name="Goodwin L."/>
            <person name="Pitluck S."/>
            <person name="Kyrpides N."/>
            <person name="Mavromatis K."/>
            <person name="Pagani I."/>
            <person name="Ivanova N."/>
            <person name="Ovchinnikova G."/>
            <person name="Chertkov O."/>
            <person name="Held B."/>
            <person name="Brettin T."/>
            <person name="Detter J.C."/>
            <person name="Tapia R."/>
            <person name="Han C."/>
            <person name="Land M."/>
            <person name="Hauser L."/>
            <person name="Markowitz V."/>
            <person name="Cheng J.-F."/>
            <person name="Hugenholtz P."/>
            <person name="Woyke T."/>
            <person name="Wu D."/>
            <person name="Wirth R."/>
            <person name="Bilek Y."/>
            <person name="Hader T."/>
            <person name="Klenk H.-P."/>
            <person name="Eisen J.A."/>
        </authorList>
    </citation>
    <scope>NUCLEOTIDE SEQUENCE [LARGE SCALE GENOMIC DNA]</scope>
    <source>
        <strain evidence="7">ATCC 35584 / DSM 2162 / JCM 9187 / O7/1</strain>
    </source>
</reference>
<evidence type="ECO:0000256" key="1">
    <source>
        <dbReference type="ARBA" id="ARBA00005695"/>
    </source>
</evidence>
<feature type="transmembrane region" description="Helical" evidence="4">
    <location>
        <begin position="562"/>
        <end position="582"/>
    </location>
</feature>
<evidence type="ECO:0000256" key="2">
    <source>
        <dbReference type="ARBA" id="ARBA00022448"/>
    </source>
</evidence>
<dbReference type="PIRSF" id="PIRSF002741">
    <property type="entry name" value="MppA"/>
    <property type="match status" value="1"/>
</dbReference>
<dbReference type="GO" id="GO:0015833">
    <property type="term" value="P:peptide transport"/>
    <property type="evidence" value="ECO:0007669"/>
    <property type="project" value="TreeGrafter"/>
</dbReference>
<keyword evidence="7" id="KW-1185">Reference proteome</keyword>
<dbReference type="GO" id="GO:0043190">
    <property type="term" value="C:ATP-binding cassette (ABC) transporter complex"/>
    <property type="evidence" value="ECO:0007669"/>
    <property type="project" value="InterPro"/>
</dbReference>
<protein>
    <submittedName>
        <fullName evidence="6">Extracellular solute-binding protein family 5</fullName>
    </submittedName>
</protein>
<keyword evidence="4" id="KW-0472">Membrane</keyword>
<name>E8R9G2_DESM0</name>
<evidence type="ECO:0000256" key="4">
    <source>
        <dbReference type="SAM" id="Phobius"/>
    </source>
</evidence>
<dbReference type="CDD" id="cd00995">
    <property type="entry name" value="PBP2_NikA_DppA_OppA_like"/>
    <property type="match status" value="1"/>
</dbReference>
<dbReference type="HOGENOM" id="CLU_017028_8_6_2"/>
<evidence type="ECO:0000313" key="7">
    <source>
        <dbReference type="Proteomes" id="UP000001068"/>
    </source>
</evidence>
<gene>
    <name evidence="6" type="ordered locus">Desmu_0834</name>
</gene>
<keyword evidence="4" id="KW-0812">Transmembrane</keyword>
<proteinExistence type="inferred from homology"/>
<dbReference type="EMBL" id="CP002363">
    <property type="protein sequence ID" value="ADV65138.1"/>
    <property type="molecule type" value="Genomic_DNA"/>
</dbReference>
<dbReference type="KEGG" id="dmu:Desmu_0834"/>
<dbReference type="GO" id="GO:1904680">
    <property type="term" value="F:peptide transmembrane transporter activity"/>
    <property type="evidence" value="ECO:0007669"/>
    <property type="project" value="TreeGrafter"/>
</dbReference>
<dbReference type="Gene3D" id="3.10.105.10">
    <property type="entry name" value="Dipeptide-binding Protein, Domain 3"/>
    <property type="match status" value="1"/>
</dbReference>
<reference evidence="6 7" key="2">
    <citation type="journal article" date="2011" name="Stand. Genomic Sci.">
        <title>Complete genome sequence of Desulfurococcus mucosus type strain (O7/1).</title>
        <authorList>
            <person name="Wirth R."/>
            <person name="Chertkov O."/>
            <person name="Held B."/>
            <person name="Lapidus A."/>
            <person name="Nolan M."/>
            <person name="Lucas S."/>
            <person name="Hammon N."/>
            <person name="Deshpande S."/>
            <person name="Cheng J.F."/>
            <person name="Tapia R."/>
            <person name="Han C."/>
            <person name="Goodwin L."/>
            <person name="Pitluck S."/>
            <person name="Liolios K."/>
            <person name="Ioanna P."/>
            <person name="Ivanova N."/>
            <person name="Mavromatis K."/>
            <person name="Mikhailova N."/>
            <person name="Pati A."/>
            <person name="Chen A."/>
            <person name="Palaniappan K."/>
            <person name="Land M."/>
            <person name="Hauser L."/>
            <person name="Chang Y.J."/>
            <person name="Jeffries C.D."/>
            <person name="Bilek Y."/>
            <person name="Hader T."/>
            <person name="Rohde M."/>
            <person name="Spring S."/>
            <person name="Sikorski J."/>
            <person name="Goker M."/>
            <person name="Woyke T."/>
            <person name="Bristow J."/>
            <person name="Eisen J.A."/>
            <person name="Markowitz V."/>
            <person name="Hugenholtz P."/>
            <person name="Kyrpides N.C."/>
            <person name="Klenk H.P."/>
        </authorList>
    </citation>
    <scope>NUCLEOTIDE SEQUENCE [LARGE SCALE GENOMIC DNA]</scope>
    <source>
        <strain evidence="7">ATCC 35584 / DSM 2162 / JCM 9187 / O7/1</strain>
    </source>
</reference>
<keyword evidence="2" id="KW-0813">Transport</keyword>
<accession>E8R9G2</accession>
<sequence length="587" mass="64538" precursor="true">MWRMSVSGAPETGRRVIGLALLTVLLAGIIQLQPVISQGQSVFRVGWGGTSLDTLNPFTTYAQISIWVTLDVYSRLVRVSADYSTYVPDLAASWEYLDPHTVRFHLVSNATFHDGVPVTASDVEFSFHLANQSWSSRSANVKVVESMRILDNYTVEFTVSSIPLFFAMAASTIPIVPKHIWAGLSDPSTYSGYPVVGSGPLRLTEYKEGQYLVLEPYSGFYYPWYLPKVNRIIVKFYPDVTSAANALLAGDVDAVGPYIPMAMYTVLASNPGFKVFTSPGTTYFYIAFNVDPNGTGNPTLRDLNVRKALAYATNISYLCDTAWHGYSKPATSVLPSSNIYHNKNLKPYDFNLSRAVEVLESAGYKLGPNGVRVSGEGTPLAYTLLVPSRFPEAVNAAQVIADWWRQIGISLTVKAMDTGSMSAIIWSNVNGVVRLGHDMDLWDWIVDPNDVSILDVFVTGRTITGISDSGYSNPLYDSLYETIYNASSVDEVRSIAWRLQEILYNDLPYLPLCEIEAVQAHSVRFTGFNYEWPGGPFGGSDWYTFLNVSEAHPVAQANGGGIPTVAVALSVVAVAAVVWVLARYARR</sequence>
<dbReference type="PANTHER" id="PTHR30290:SF9">
    <property type="entry name" value="OLIGOPEPTIDE-BINDING PROTEIN APPA"/>
    <property type="match status" value="1"/>
</dbReference>
<evidence type="ECO:0000259" key="5">
    <source>
        <dbReference type="Pfam" id="PF00496"/>
    </source>
</evidence>
<dbReference type="InterPro" id="IPR039424">
    <property type="entry name" value="SBP_5"/>
</dbReference>
<dbReference type="AlphaFoldDB" id="E8R9G2"/>
<evidence type="ECO:0000256" key="3">
    <source>
        <dbReference type="ARBA" id="ARBA00022729"/>
    </source>
</evidence>
<keyword evidence="4" id="KW-1133">Transmembrane helix</keyword>
<dbReference type="InterPro" id="IPR000914">
    <property type="entry name" value="SBP_5_dom"/>
</dbReference>
<dbReference type="GO" id="GO:0042597">
    <property type="term" value="C:periplasmic space"/>
    <property type="evidence" value="ECO:0007669"/>
    <property type="project" value="UniProtKB-ARBA"/>
</dbReference>
<dbReference type="Gene3D" id="3.40.190.10">
    <property type="entry name" value="Periplasmic binding protein-like II"/>
    <property type="match status" value="1"/>
</dbReference>
<dbReference type="PANTHER" id="PTHR30290">
    <property type="entry name" value="PERIPLASMIC BINDING COMPONENT OF ABC TRANSPORTER"/>
    <property type="match status" value="1"/>
</dbReference>
<evidence type="ECO:0000313" key="6">
    <source>
        <dbReference type="EMBL" id="ADV65138.1"/>
    </source>
</evidence>
<dbReference type="eggNOG" id="arCOG01534">
    <property type="taxonomic scope" value="Archaea"/>
</dbReference>
<dbReference type="Proteomes" id="UP000001068">
    <property type="component" value="Chromosome"/>
</dbReference>
<feature type="domain" description="Solute-binding protein family 5" evidence="5">
    <location>
        <begin position="85"/>
        <end position="451"/>
    </location>
</feature>
<dbReference type="InterPro" id="IPR030678">
    <property type="entry name" value="Peptide/Ni-bd"/>
</dbReference>
<dbReference type="STRING" id="765177.Desmu_0834"/>